<comment type="subcellular location">
    <subcellularLocation>
        <location evidence="5 6">Cytoplasm</location>
    </subcellularLocation>
</comment>
<dbReference type="GO" id="GO:0032447">
    <property type="term" value="P:protein urmylation"/>
    <property type="evidence" value="ECO:0007669"/>
    <property type="project" value="UniProtKB-UniRule"/>
</dbReference>
<dbReference type="Proteomes" id="UP001049176">
    <property type="component" value="Chromosome 3"/>
</dbReference>
<keyword evidence="2 5" id="KW-1017">Isopeptide bond</keyword>
<dbReference type="InterPro" id="IPR015221">
    <property type="entry name" value="Urm1"/>
</dbReference>
<dbReference type="Gene3D" id="3.10.20.30">
    <property type="match status" value="1"/>
</dbReference>
<evidence type="ECO:0000256" key="1">
    <source>
        <dbReference type="ARBA" id="ARBA00022490"/>
    </source>
</evidence>
<dbReference type="Pfam" id="PF09138">
    <property type="entry name" value="Urm1"/>
    <property type="match status" value="1"/>
</dbReference>
<organism evidence="7 8">
    <name type="scientific">Marasmius oreades</name>
    <name type="common">fairy-ring Marasmius</name>
    <dbReference type="NCBI Taxonomy" id="181124"/>
    <lineage>
        <taxon>Eukaryota</taxon>
        <taxon>Fungi</taxon>
        <taxon>Dikarya</taxon>
        <taxon>Basidiomycota</taxon>
        <taxon>Agaricomycotina</taxon>
        <taxon>Agaricomycetes</taxon>
        <taxon>Agaricomycetidae</taxon>
        <taxon>Agaricales</taxon>
        <taxon>Marasmiineae</taxon>
        <taxon>Marasmiaceae</taxon>
        <taxon>Marasmius</taxon>
    </lineage>
</organism>
<comment type="PTM">
    <text evidence="5">C-terminal thiocarboxylation occurs in 2 steps, it is first acyl-adenylated (-COAMP) via the hesA/moeB/thiF part of UBA4, then thiocarboxylated (-COSH) via the rhodanese domain of UBA4.</text>
</comment>
<dbReference type="CDD" id="cd01764">
    <property type="entry name" value="Ubl_Urm1"/>
    <property type="match status" value="1"/>
</dbReference>
<proteinExistence type="inferred from homology"/>
<evidence type="ECO:0000313" key="8">
    <source>
        <dbReference type="Proteomes" id="UP001049176"/>
    </source>
</evidence>
<evidence type="ECO:0000256" key="2">
    <source>
        <dbReference type="ARBA" id="ARBA00022499"/>
    </source>
</evidence>
<dbReference type="HAMAP" id="MF_03048">
    <property type="entry name" value="Urm1"/>
    <property type="match status" value="1"/>
</dbReference>
<dbReference type="InterPro" id="IPR012675">
    <property type="entry name" value="Beta-grasp_dom_sf"/>
</dbReference>
<protein>
    <recommendedName>
        <fullName evidence="5 6">Ubiquitin-related modifier 1</fullName>
    </recommendedName>
</protein>
<dbReference type="KEGG" id="more:E1B28_006301"/>
<accession>A0A9P7UW39</accession>
<dbReference type="RefSeq" id="XP_043012036.1">
    <property type="nucleotide sequence ID" value="XM_043150945.1"/>
</dbReference>
<comment type="caution">
    <text evidence="7">The sequence shown here is derived from an EMBL/GenBank/DDBJ whole genome shotgun (WGS) entry which is preliminary data.</text>
</comment>
<dbReference type="GO" id="GO:0034227">
    <property type="term" value="P:tRNA thio-modification"/>
    <property type="evidence" value="ECO:0007669"/>
    <property type="project" value="UniProtKB-UniRule"/>
</dbReference>
<dbReference type="EMBL" id="CM032183">
    <property type="protein sequence ID" value="KAG7095566.1"/>
    <property type="molecule type" value="Genomic_DNA"/>
</dbReference>
<dbReference type="PANTHER" id="PTHR14986">
    <property type="entry name" value="RURM1 PROTEIN"/>
    <property type="match status" value="1"/>
</dbReference>
<comment type="function">
    <text evidence="5">Acts as a sulfur carrier required for 2-thiolation of mcm(5)S(2)U at tRNA wobble positions of cytosolic tRNA(Lys), tRNA(Glu) and tRNA(Gln). Serves as sulfur donor in tRNA 2-thiolation reaction by being thiocarboxylated (-COSH) at its C-terminus by the MOCS3 homolog UBA4. The sulfur is then transferred to tRNA to form 2-thiolation of mcm(5)S(2)U. Prior mcm(5) tRNA modification by the elongator complex is required for 2-thiolation. Also acts as a ubiquitin-like protein (UBL) that is covalently conjugated via an isopeptide bond to lysine residues of target proteins such as AHP1. The thiocarboxylated form serves as substrate for conjugation and oxidative stress specifically induces the formation of UBL-protein conjugates.</text>
</comment>
<dbReference type="GO" id="GO:0002098">
    <property type="term" value="P:tRNA wobble uridine modification"/>
    <property type="evidence" value="ECO:0007669"/>
    <property type="project" value="UniProtKB-UniRule"/>
</dbReference>
<dbReference type="GeneID" id="66075377"/>
<name>A0A9P7UW39_9AGAR</name>
<feature type="modified residue" description="1-thioglycine" evidence="5">
    <location>
        <position position="116"/>
    </location>
</feature>
<dbReference type="AlphaFoldDB" id="A0A9P7UW39"/>
<evidence type="ECO:0000256" key="5">
    <source>
        <dbReference type="HAMAP-Rule" id="MF_03048"/>
    </source>
</evidence>
<evidence type="ECO:0000313" key="7">
    <source>
        <dbReference type="EMBL" id="KAG7095566.1"/>
    </source>
</evidence>
<evidence type="ECO:0000256" key="6">
    <source>
        <dbReference type="RuleBase" id="RU361182"/>
    </source>
</evidence>
<evidence type="ECO:0000256" key="4">
    <source>
        <dbReference type="ARBA" id="ARBA00022786"/>
    </source>
</evidence>
<dbReference type="GO" id="GO:0005829">
    <property type="term" value="C:cytosol"/>
    <property type="evidence" value="ECO:0007669"/>
    <property type="project" value="UniProtKB-UniRule"/>
</dbReference>
<keyword evidence="8" id="KW-1185">Reference proteome</keyword>
<comment type="pathway">
    <text evidence="5 6">tRNA modification; 5-methoxycarbonylmethyl-2-thiouridine-tRNA biosynthesis.</text>
</comment>
<reference evidence="7" key="1">
    <citation type="journal article" date="2021" name="Genome Biol. Evol.">
        <title>The assembled and annotated genome of the fairy-ring fungus Marasmius oreades.</title>
        <authorList>
            <person name="Hiltunen M."/>
            <person name="Ament-Velasquez S.L."/>
            <person name="Johannesson H."/>
        </authorList>
    </citation>
    <scope>NUCLEOTIDE SEQUENCE</scope>
    <source>
        <strain evidence="7">03SP1</strain>
    </source>
</reference>
<dbReference type="PIRSF" id="PIRSF037379">
    <property type="entry name" value="Ubiquitin-related_modifier_1"/>
    <property type="match status" value="1"/>
</dbReference>
<dbReference type="InterPro" id="IPR016155">
    <property type="entry name" value="Mopterin_synth/thiamin_S_b"/>
</dbReference>
<gene>
    <name evidence="5 7" type="primary">URM1</name>
    <name evidence="7" type="ORF">E1B28_006301</name>
</gene>
<keyword evidence="1 5" id="KW-0963">Cytoplasm</keyword>
<evidence type="ECO:0000256" key="3">
    <source>
        <dbReference type="ARBA" id="ARBA00022694"/>
    </source>
</evidence>
<sequence>MTFISLRIEFSGGLELLFSNEKRHKITIPAQVPVDNNPKVDGPRNGDTKAADMDFLIHWLREHLLKERTELFMENSTVRPGILVLINDTDWELEGEGEYQLKDNDEIVFISTLHGG</sequence>
<comment type="similarity">
    <text evidence="5 6">Belongs to the URM1 family.</text>
</comment>
<keyword evidence="4 5" id="KW-0833">Ubl conjugation pathway</keyword>
<dbReference type="OrthoDB" id="10248987at2759"/>
<feature type="cross-link" description="Glycyl lysine isopeptide (Gly-Lys) (interchain with K-? in acceptor proteins)" evidence="5">
    <location>
        <position position="116"/>
    </location>
</feature>
<keyword evidence="3 5" id="KW-0819">tRNA processing</keyword>
<dbReference type="SUPFAM" id="SSF54285">
    <property type="entry name" value="MoaD/ThiS"/>
    <property type="match status" value="1"/>
</dbReference>